<evidence type="ECO:0000259" key="5">
    <source>
        <dbReference type="Pfam" id="PF00496"/>
    </source>
</evidence>
<feature type="domain" description="Solute-binding protein family 5" evidence="5">
    <location>
        <begin position="89"/>
        <end position="443"/>
    </location>
</feature>
<protein>
    <submittedName>
        <fullName evidence="6">ABC transporter substrate-binding protein</fullName>
    </submittedName>
</protein>
<evidence type="ECO:0000256" key="3">
    <source>
        <dbReference type="ARBA" id="ARBA00022448"/>
    </source>
</evidence>
<dbReference type="PIRSF" id="PIRSF002741">
    <property type="entry name" value="MppA"/>
    <property type="match status" value="1"/>
</dbReference>
<dbReference type="GO" id="GO:0042597">
    <property type="term" value="C:periplasmic space"/>
    <property type="evidence" value="ECO:0007669"/>
    <property type="project" value="UniProtKB-ARBA"/>
</dbReference>
<comment type="subcellular location">
    <subcellularLocation>
        <location evidence="1">Cell envelope</location>
    </subcellularLocation>
</comment>
<keyword evidence="4" id="KW-0732">Signal</keyword>
<evidence type="ECO:0000256" key="4">
    <source>
        <dbReference type="ARBA" id="ARBA00022729"/>
    </source>
</evidence>
<keyword evidence="3" id="KW-0813">Transport</keyword>
<dbReference type="AlphaFoldDB" id="A0A3N6LY93"/>
<evidence type="ECO:0000313" key="7">
    <source>
        <dbReference type="Proteomes" id="UP000282323"/>
    </source>
</evidence>
<dbReference type="PANTHER" id="PTHR30290">
    <property type="entry name" value="PERIPLASMIC BINDING COMPONENT OF ABC TRANSPORTER"/>
    <property type="match status" value="1"/>
</dbReference>
<dbReference type="Gene3D" id="3.10.105.10">
    <property type="entry name" value="Dipeptide-binding Protein, Domain 3"/>
    <property type="match status" value="1"/>
</dbReference>
<dbReference type="Gene3D" id="3.40.190.10">
    <property type="entry name" value="Periplasmic binding protein-like II"/>
    <property type="match status" value="1"/>
</dbReference>
<dbReference type="InterPro" id="IPR000914">
    <property type="entry name" value="SBP_5_dom"/>
</dbReference>
<dbReference type="EMBL" id="REGA01000004">
    <property type="protein sequence ID" value="RQG95793.1"/>
    <property type="molecule type" value="Genomic_DNA"/>
</dbReference>
<dbReference type="Pfam" id="PF00496">
    <property type="entry name" value="SBP_bac_5"/>
    <property type="match status" value="1"/>
</dbReference>
<gene>
    <name evidence="6" type="ORF">EA473_06275</name>
</gene>
<name>A0A3N6LY93_NATCH</name>
<evidence type="ECO:0000256" key="2">
    <source>
        <dbReference type="ARBA" id="ARBA00005695"/>
    </source>
</evidence>
<evidence type="ECO:0000313" key="6">
    <source>
        <dbReference type="EMBL" id="RQG95793.1"/>
    </source>
</evidence>
<organism evidence="6 7">
    <name type="scientific">Natrarchaeobius chitinivorans</name>
    <dbReference type="NCBI Taxonomy" id="1679083"/>
    <lineage>
        <taxon>Archaea</taxon>
        <taxon>Methanobacteriati</taxon>
        <taxon>Methanobacteriota</taxon>
        <taxon>Stenosarchaea group</taxon>
        <taxon>Halobacteria</taxon>
        <taxon>Halobacteriales</taxon>
        <taxon>Natrialbaceae</taxon>
        <taxon>Natrarchaeobius</taxon>
    </lineage>
</organism>
<dbReference type="CDD" id="cd08490">
    <property type="entry name" value="PBP2_NikA_DppA_OppA_like_3"/>
    <property type="match status" value="1"/>
</dbReference>
<dbReference type="GO" id="GO:1904680">
    <property type="term" value="F:peptide transmembrane transporter activity"/>
    <property type="evidence" value="ECO:0007669"/>
    <property type="project" value="TreeGrafter"/>
</dbReference>
<reference evidence="6 7" key="1">
    <citation type="submission" date="2018-10" db="EMBL/GenBank/DDBJ databases">
        <title>Natrarchaeobius chitinivorans gen. nov., sp. nov., and Natrarchaeobius haloalkaliphilus sp. nov., alkaliphilic, chitin-utilizing haloarchaea from hypersaline alkaline lakes.</title>
        <authorList>
            <person name="Sorokin D.Y."/>
            <person name="Elcheninov A.G."/>
            <person name="Kostrikina N.A."/>
            <person name="Bale N.J."/>
            <person name="Sinninghe Damste J.S."/>
            <person name="Khijniak T.V."/>
            <person name="Kublanov I.V."/>
            <person name="Toshchakov S.V."/>
        </authorList>
    </citation>
    <scope>NUCLEOTIDE SEQUENCE [LARGE SCALE GENOMIC DNA]</scope>
    <source>
        <strain evidence="6 7">AArcht4T</strain>
    </source>
</reference>
<dbReference type="GO" id="GO:0015833">
    <property type="term" value="P:peptide transport"/>
    <property type="evidence" value="ECO:0007669"/>
    <property type="project" value="TreeGrafter"/>
</dbReference>
<dbReference type="InterPro" id="IPR030678">
    <property type="entry name" value="Peptide/Ni-bd"/>
</dbReference>
<dbReference type="InterPro" id="IPR039424">
    <property type="entry name" value="SBP_5"/>
</dbReference>
<evidence type="ECO:0000256" key="1">
    <source>
        <dbReference type="ARBA" id="ARBA00004196"/>
    </source>
</evidence>
<dbReference type="PANTHER" id="PTHR30290:SF10">
    <property type="entry name" value="PERIPLASMIC OLIGOPEPTIDE-BINDING PROTEIN-RELATED"/>
    <property type="match status" value="1"/>
</dbReference>
<accession>A0A3N6LY93</accession>
<dbReference type="SUPFAM" id="SSF53850">
    <property type="entry name" value="Periplasmic binding protein-like II"/>
    <property type="match status" value="1"/>
</dbReference>
<comment type="similarity">
    <text evidence="2">Belongs to the bacterial solute-binding protein 5 family.</text>
</comment>
<sequence length="528" mass="58695">MTVVRPNRSAATDESSRTALSRRRLTQLAAGGAIAGLAGCTAFTDSGEDEVVRVASRNTISSVDPLNNGTILQRIGLTECLVRVDFEAELAPALAESWSVADDDVTWTFSLRNDATFHDGTHFDAEAAIPSLERAFTSSSLADVPFETVRATDEYELEIVTEEPFAPLPAYAAMREAAILGPDSYEDGDVVTPHATGPFQFDELVPEEEIALSRFDDYHGTVPAVEGVVYDSIPDNQTRALAVENGDAEMGRVLPSSAIDRFDDRDDVRVDVYEIPRMRCAQFNTRFAPFDDERVRQAASFAIDRESIANDLLEGIADTAVGPYPSVVEWEADDLEPYEHDLEQARSLLADAGWEATEDGVRRRDGEPLEIRVVTYPNRPALPDIATVLQDQLGEVGFDVDVEVIEVSAIHERAAEAADVVIWSANVYGWPADPDRLHYVYHSTEGGLHHGYDNERVDELLEEGRRAVGDPERRKELYDEVQRITMEEVPITYLTYYEMIVAQTTDLEGYDQHPTEYGFHLENVDLDR</sequence>
<keyword evidence="7" id="KW-1185">Reference proteome</keyword>
<dbReference type="GO" id="GO:0043190">
    <property type="term" value="C:ATP-binding cassette (ABC) transporter complex"/>
    <property type="evidence" value="ECO:0007669"/>
    <property type="project" value="InterPro"/>
</dbReference>
<proteinExistence type="inferred from homology"/>
<comment type="caution">
    <text evidence="6">The sequence shown here is derived from an EMBL/GenBank/DDBJ whole genome shotgun (WGS) entry which is preliminary data.</text>
</comment>
<dbReference type="Proteomes" id="UP000282323">
    <property type="component" value="Unassembled WGS sequence"/>
</dbReference>